<dbReference type="InterPro" id="IPR036961">
    <property type="entry name" value="Kinesin_motor_dom_sf"/>
</dbReference>
<dbReference type="Gene3D" id="3.40.850.10">
    <property type="entry name" value="Kinesin motor domain"/>
    <property type="match status" value="2"/>
</dbReference>
<evidence type="ECO:0000256" key="5">
    <source>
        <dbReference type="ARBA" id="ARBA00023175"/>
    </source>
</evidence>
<dbReference type="PROSITE" id="PS00411">
    <property type="entry name" value="KINESIN_MOTOR_1"/>
    <property type="match status" value="1"/>
</dbReference>
<organism evidence="11 12">
    <name type="scientific">Hondaea fermentalgiana</name>
    <dbReference type="NCBI Taxonomy" id="2315210"/>
    <lineage>
        <taxon>Eukaryota</taxon>
        <taxon>Sar</taxon>
        <taxon>Stramenopiles</taxon>
        <taxon>Bigyra</taxon>
        <taxon>Labyrinthulomycetes</taxon>
        <taxon>Thraustochytrida</taxon>
        <taxon>Thraustochytriidae</taxon>
        <taxon>Hondaea</taxon>
    </lineage>
</organism>
<evidence type="ECO:0000256" key="3">
    <source>
        <dbReference type="ARBA" id="ARBA00022840"/>
    </source>
</evidence>
<dbReference type="AlphaFoldDB" id="A0A2R5GGJ8"/>
<dbReference type="GO" id="GO:0005874">
    <property type="term" value="C:microtubule"/>
    <property type="evidence" value="ECO:0007669"/>
    <property type="project" value="UniProtKB-KW"/>
</dbReference>
<sequence length="623" mass="67826">MRVRTYARVRGSTGSGERSAIDVDEELKTIIVSDSNAEENGEDDGGGDGEDYGSNSGASGSDAFSHLTTSSRAARRWRASRIPFDGVFGPDADQGCVFDQAVRPLLEGVLSGVNCTLFAYGQTGSGKTYTITGRETYESRGVVPRALSVLFEDKRLKRCSVEVACEEDALDAFFAGNMERSTGSTALNMSSSRSHCVFSMEIETATHVGRINFVDLAGSERTQDQTSKHINLSLHFLEQVVIDLQTKKSHVGFRNSTLTALLRDSLTGNCQTAFLVTLNPEVSHVTESLATCKFAQRCSCLTTQVTSNETLSQKIQRLQAENVSLREDLARALGALREHDEIGTMLRDLLRHIDDNVNTLVSSEVGFLNRVRAQVDLDAQAIFITGENGPAMAIERDTIASFARVKISETKSVLEVYRTPFQGGQPGPPIFFLEYATDGTTVEQVAWLQAFEHWLGPGVEESCAAAADIEKRLIAAQSAEIMVSSRAPPAVGATFVQEPQCLPAEPPLTPQSVTPPLPGEDSLGADRVQGHKYDGPFARHASSSPKGVSFEKKREDGVIQLRADVESRGRKVARTFRGEEERKLDEDHENDEDGGGGVFDADSTGSRARRKKVFWEVEATSKI</sequence>
<accession>A0A2R5GGJ8</accession>
<evidence type="ECO:0000313" key="12">
    <source>
        <dbReference type="Proteomes" id="UP000241890"/>
    </source>
</evidence>
<dbReference type="GO" id="GO:0007018">
    <property type="term" value="P:microtubule-based movement"/>
    <property type="evidence" value="ECO:0007669"/>
    <property type="project" value="InterPro"/>
</dbReference>
<proteinExistence type="inferred from homology"/>
<dbReference type="SUPFAM" id="SSF52540">
    <property type="entry name" value="P-loop containing nucleoside triphosphate hydrolases"/>
    <property type="match status" value="1"/>
</dbReference>
<feature type="region of interest" description="Disordered" evidence="9">
    <location>
        <begin position="534"/>
        <end position="553"/>
    </location>
</feature>
<dbReference type="GO" id="GO:0003777">
    <property type="term" value="F:microtubule motor activity"/>
    <property type="evidence" value="ECO:0007669"/>
    <property type="project" value="InterPro"/>
</dbReference>
<dbReference type="PANTHER" id="PTHR47968:SF36">
    <property type="entry name" value="KINESIN HEAVY CHAIN ISOFORM X1"/>
    <property type="match status" value="1"/>
</dbReference>
<dbReference type="PRINTS" id="PR00380">
    <property type="entry name" value="KINESINHEAVY"/>
</dbReference>
<comment type="caution">
    <text evidence="11">The sequence shown here is derived from an EMBL/GenBank/DDBJ whole genome shotgun (WGS) entry which is preliminary data.</text>
</comment>
<evidence type="ECO:0000256" key="9">
    <source>
        <dbReference type="SAM" id="MobiDB-lite"/>
    </source>
</evidence>
<feature type="region of interest" description="Disordered" evidence="9">
    <location>
        <begin position="571"/>
        <end position="610"/>
    </location>
</feature>
<keyword evidence="12" id="KW-1185">Reference proteome</keyword>
<dbReference type="InterPro" id="IPR019821">
    <property type="entry name" value="Kinesin_motor_CS"/>
</dbReference>
<keyword evidence="2 6" id="KW-0547">Nucleotide-binding</keyword>
<dbReference type="InParanoid" id="A0A2R5GGJ8"/>
<evidence type="ECO:0000256" key="6">
    <source>
        <dbReference type="PROSITE-ProRule" id="PRU00283"/>
    </source>
</evidence>
<evidence type="ECO:0000313" key="11">
    <source>
        <dbReference type="EMBL" id="GBG30000.1"/>
    </source>
</evidence>
<name>A0A2R5GGJ8_9STRA</name>
<dbReference type="Pfam" id="PF00225">
    <property type="entry name" value="Kinesin"/>
    <property type="match status" value="2"/>
</dbReference>
<dbReference type="GO" id="GO:0005524">
    <property type="term" value="F:ATP binding"/>
    <property type="evidence" value="ECO:0007669"/>
    <property type="project" value="UniProtKB-UniRule"/>
</dbReference>
<keyword evidence="3 6" id="KW-0067">ATP-binding</keyword>
<reference evidence="11 12" key="1">
    <citation type="submission" date="2017-12" db="EMBL/GenBank/DDBJ databases">
        <title>Sequencing, de novo assembly and annotation of complete genome of a new Thraustochytrid species, strain FCC1311.</title>
        <authorList>
            <person name="Sedici K."/>
            <person name="Godart F."/>
            <person name="Aiese Cigliano R."/>
            <person name="Sanseverino W."/>
            <person name="Barakat M."/>
            <person name="Ortet P."/>
            <person name="Marechal E."/>
            <person name="Cagnac O."/>
            <person name="Amato A."/>
        </authorList>
    </citation>
    <scope>NUCLEOTIDE SEQUENCE [LARGE SCALE GENOMIC DNA]</scope>
</reference>
<feature type="region of interest" description="Disordered" evidence="9">
    <location>
        <begin position="1"/>
        <end position="65"/>
    </location>
</feature>
<comment type="similarity">
    <text evidence="6 7">Belongs to the TRAFAC class myosin-kinesin ATPase superfamily. Kinesin family.</text>
</comment>
<dbReference type="InterPro" id="IPR001752">
    <property type="entry name" value="Kinesin_motor_dom"/>
</dbReference>
<dbReference type="SMART" id="SM00129">
    <property type="entry name" value="KISc"/>
    <property type="match status" value="1"/>
</dbReference>
<feature type="compositionally biased region" description="Acidic residues" evidence="9">
    <location>
        <begin position="36"/>
        <end position="51"/>
    </location>
</feature>
<evidence type="ECO:0000256" key="2">
    <source>
        <dbReference type="ARBA" id="ARBA00022741"/>
    </source>
</evidence>
<feature type="coiled-coil region" evidence="8">
    <location>
        <begin position="308"/>
        <end position="335"/>
    </location>
</feature>
<dbReference type="OrthoDB" id="3176171at2759"/>
<feature type="compositionally biased region" description="Basic and acidic residues" evidence="9">
    <location>
        <begin position="576"/>
        <end position="586"/>
    </location>
</feature>
<protein>
    <recommendedName>
        <fullName evidence="7">Kinesin-like protein</fullName>
    </recommendedName>
</protein>
<dbReference type="Proteomes" id="UP000241890">
    <property type="component" value="Unassembled WGS sequence"/>
</dbReference>
<keyword evidence="1 7" id="KW-0493">Microtubule</keyword>
<dbReference type="GO" id="GO:0008017">
    <property type="term" value="F:microtubule binding"/>
    <property type="evidence" value="ECO:0007669"/>
    <property type="project" value="InterPro"/>
</dbReference>
<keyword evidence="4 8" id="KW-0175">Coiled coil</keyword>
<evidence type="ECO:0000256" key="1">
    <source>
        <dbReference type="ARBA" id="ARBA00022701"/>
    </source>
</evidence>
<dbReference type="EMBL" id="BEYU01000069">
    <property type="protein sequence ID" value="GBG30000.1"/>
    <property type="molecule type" value="Genomic_DNA"/>
</dbReference>
<evidence type="ECO:0000256" key="8">
    <source>
        <dbReference type="SAM" id="Coils"/>
    </source>
</evidence>
<dbReference type="InterPro" id="IPR027417">
    <property type="entry name" value="P-loop_NTPase"/>
</dbReference>
<evidence type="ECO:0000256" key="4">
    <source>
        <dbReference type="ARBA" id="ARBA00023054"/>
    </source>
</evidence>
<feature type="domain" description="Kinesin motor" evidence="10">
    <location>
        <begin position="2"/>
        <end position="301"/>
    </location>
</feature>
<dbReference type="PANTHER" id="PTHR47968">
    <property type="entry name" value="CENTROMERE PROTEIN E"/>
    <property type="match status" value="1"/>
</dbReference>
<keyword evidence="5 6" id="KW-0505">Motor protein</keyword>
<feature type="binding site" evidence="6">
    <location>
        <begin position="121"/>
        <end position="128"/>
    </location>
    <ligand>
        <name>ATP</name>
        <dbReference type="ChEBI" id="CHEBI:30616"/>
    </ligand>
</feature>
<dbReference type="InterPro" id="IPR027640">
    <property type="entry name" value="Kinesin-like_fam"/>
</dbReference>
<evidence type="ECO:0000256" key="7">
    <source>
        <dbReference type="RuleBase" id="RU000394"/>
    </source>
</evidence>
<evidence type="ECO:0000259" key="10">
    <source>
        <dbReference type="PROSITE" id="PS50067"/>
    </source>
</evidence>
<gene>
    <name evidence="11" type="ORF">FCC1311_062202</name>
</gene>
<dbReference type="PROSITE" id="PS50067">
    <property type="entry name" value="KINESIN_MOTOR_2"/>
    <property type="match status" value="1"/>
</dbReference>